<evidence type="ECO:0000313" key="1">
    <source>
        <dbReference type="EMBL" id="KAB8437349.1"/>
    </source>
</evidence>
<comment type="caution">
    <text evidence="1">The sequence shown here is derived from an EMBL/GenBank/DDBJ whole genome shotgun (WGS) entry which is preliminary data.</text>
</comment>
<evidence type="ECO:0000313" key="2">
    <source>
        <dbReference type="Proteomes" id="UP000327013"/>
    </source>
</evidence>
<gene>
    <name evidence="1" type="ORF">FH972_025029</name>
</gene>
<reference evidence="1 2" key="1">
    <citation type="submission" date="2019-06" db="EMBL/GenBank/DDBJ databases">
        <title>A chromosomal-level reference genome of Carpinus fangiana (Coryloideae, Betulaceae).</title>
        <authorList>
            <person name="Yang X."/>
            <person name="Wang Z."/>
            <person name="Zhang L."/>
            <person name="Hao G."/>
            <person name="Liu J."/>
            <person name="Yang Y."/>
        </authorList>
    </citation>
    <scope>NUCLEOTIDE SEQUENCE [LARGE SCALE GENOMIC DNA]</scope>
    <source>
        <strain evidence="1">Cfa_2016G</strain>
        <tissue evidence="1">Leaf</tissue>
    </source>
</reference>
<dbReference type="Proteomes" id="UP000327013">
    <property type="component" value="Unassembled WGS sequence"/>
</dbReference>
<name>A0A5N6KZU7_9ROSI</name>
<organism evidence="1 2">
    <name type="scientific">Carpinus fangiana</name>
    <dbReference type="NCBI Taxonomy" id="176857"/>
    <lineage>
        <taxon>Eukaryota</taxon>
        <taxon>Viridiplantae</taxon>
        <taxon>Streptophyta</taxon>
        <taxon>Embryophyta</taxon>
        <taxon>Tracheophyta</taxon>
        <taxon>Spermatophyta</taxon>
        <taxon>Magnoliopsida</taxon>
        <taxon>eudicotyledons</taxon>
        <taxon>Gunneridae</taxon>
        <taxon>Pentapetalae</taxon>
        <taxon>rosids</taxon>
        <taxon>fabids</taxon>
        <taxon>Fagales</taxon>
        <taxon>Betulaceae</taxon>
        <taxon>Carpinus</taxon>
    </lineage>
</organism>
<dbReference type="EMBL" id="VIBQ01000036">
    <property type="protein sequence ID" value="KAB8437349.1"/>
    <property type="molecule type" value="Genomic_DNA"/>
</dbReference>
<proteinExistence type="predicted"/>
<sequence>MGLQRPLPCILRPKARFPESRGEPLGLTIQGALRLAVSPGRLQLGIPPRPAEEPKEPVWGCTKQVRLHPYHSQHPRCAREIMVVNPAVAYDRTARHLASRWKYAARRGFDSRGLPSNGDFQLWRPVTLHWVGMKCQ</sequence>
<accession>A0A5N6KZU7</accession>
<dbReference type="AlphaFoldDB" id="A0A5N6KZU7"/>
<keyword evidence="2" id="KW-1185">Reference proteome</keyword>
<protein>
    <submittedName>
        <fullName evidence="1">Uncharacterized protein</fullName>
    </submittedName>
</protein>